<name>A0ACC2TLK2_9FUNG</name>
<comment type="caution">
    <text evidence="1">The sequence shown here is derived from an EMBL/GenBank/DDBJ whole genome shotgun (WGS) entry which is preliminary data.</text>
</comment>
<organism evidence="1 2">
    <name type="scientific">Entomophthora muscae</name>
    <dbReference type="NCBI Taxonomy" id="34485"/>
    <lineage>
        <taxon>Eukaryota</taxon>
        <taxon>Fungi</taxon>
        <taxon>Fungi incertae sedis</taxon>
        <taxon>Zoopagomycota</taxon>
        <taxon>Entomophthoromycotina</taxon>
        <taxon>Entomophthoromycetes</taxon>
        <taxon>Entomophthorales</taxon>
        <taxon>Entomophthoraceae</taxon>
        <taxon>Entomophthora</taxon>
    </lineage>
</organism>
<reference evidence="1" key="1">
    <citation type="submission" date="2022-04" db="EMBL/GenBank/DDBJ databases">
        <title>Genome of the entomopathogenic fungus Entomophthora muscae.</title>
        <authorList>
            <person name="Elya C."/>
            <person name="Lovett B.R."/>
            <person name="Lee E."/>
            <person name="Macias A.M."/>
            <person name="Hajek A.E."/>
            <person name="De Bivort B.L."/>
            <person name="Kasson M.T."/>
            <person name="De Fine Licht H.H."/>
            <person name="Stajich J.E."/>
        </authorList>
    </citation>
    <scope>NUCLEOTIDE SEQUENCE</scope>
    <source>
        <strain evidence="1">Berkeley</strain>
    </source>
</reference>
<proteinExistence type="predicted"/>
<evidence type="ECO:0000313" key="2">
    <source>
        <dbReference type="Proteomes" id="UP001165960"/>
    </source>
</evidence>
<gene>
    <name evidence="1" type="ORF">DSO57_1035222</name>
</gene>
<evidence type="ECO:0000313" key="1">
    <source>
        <dbReference type="EMBL" id="KAJ9075538.1"/>
    </source>
</evidence>
<protein>
    <submittedName>
        <fullName evidence="1">Uncharacterized protein</fullName>
    </submittedName>
</protein>
<sequence>MDDLIQQLDQLCDHLDSWPALLETFVPSPISAAQPAASTSQADWPAKLQELRSYVNNLTNPVMNFTPLLIINRIQKQVSNTGLFHLRPVSAEG</sequence>
<keyword evidence="2" id="KW-1185">Reference proteome</keyword>
<accession>A0ACC2TLK2</accession>
<dbReference type="Proteomes" id="UP001165960">
    <property type="component" value="Unassembled WGS sequence"/>
</dbReference>
<dbReference type="EMBL" id="QTSX02002436">
    <property type="protein sequence ID" value="KAJ9075538.1"/>
    <property type="molecule type" value="Genomic_DNA"/>
</dbReference>